<dbReference type="HOGENOM" id="CLU_011784_0_0_2"/>
<dbReference type="Proteomes" id="UP000002595">
    <property type="component" value="Chromosome"/>
</dbReference>
<dbReference type="Gene3D" id="3.40.50.300">
    <property type="entry name" value="P-loop containing nucleotide triphosphate hydrolases"/>
    <property type="match status" value="1"/>
</dbReference>
<keyword evidence="2" id="KW-0342">GTP-binding</keyword>
<dbReference type="PRINTS" id="PR00326">
    <property type="entry name" value="GTP1OBG"/>
</dbReference>
<dbReference type="EMBL" id="CP000504">
    <property type="protein sequence ID" value="ABL87928.1"/>
    <property type="molecule type" value="Genomic_DNA"/>
</dbReference>
<keyword evidence="5" id="KW-1185">Reference proteome</keyword>
<proteinExistence type="predicted"/>
<reference evidence="4" key="1">
    <citation type="submission" date="2006-12" db="EMBL/GenBank/DDBJ databases">
        <title>Complete sequence of Pyrobaculum islandicum DSM 4184.</title>
        <authorList>
            <person name="Copeland A."/>
            <person name="Lucas S."/>
            <person name="Lapidus A."/>
            <person name="Barry K."/>
            <person name="Detter J.C."/>
            <person name="Glavina del Rio T."/>
            <person name="Dalin E."/>
            <person name="Tice H."/>
            <person name="Pitluck S."/>
            <person name="Meincke L."/>
            <person name="Brettin T."/>
            <person name="Bruce D."/>
            <person name="Han C."/>
            <person name="Tapia R."/>
            <person name="Gilna P."/>
            <person name="Schmutz J."/>
            <person name="Larimer F."/>
            <person name="Land M."/>
            <person name="Hauser L."/>
            <person name="Kyrpides N."/>
            <person name="Mikhailova N."/>
            <person name="Cozen A.E."/>
            <person name="Fitz-Gibbon S.T."/>
            <person name="House C.H."/>
            <person name="Saltikov C."/>
            <person name="Lowe T."/>
            <person name="Richardson P."/>
        </authorList>
    </citation>
    <scope>NUCLEOTIDE SEQUENCE [LARGE SCALE GENOMIC DNA]</scope>
    <source>
        <strain evidence="4">DSM 4184</strain>
    </source>
</reference>
<keyword evidence="1" id="KW-0547">Nucleotide-binding</keyword>
<dbReference type="InterPro" id="IPR031167">
    <property type="entry name" value="G_OBG"/>
</dbReference>
<dbReference type="eggNOG" id="arCOG00352">
    <property type="taxonomic scope" value="Archaea"/>
</dbReference>
<dbReference type="InterPro" id="IPR006073">
    <property type="entry name" value="GTP-bd"/>
</dbReference>
<dbReference type="OrthoDB" id="147673at2157"/>
<accession>A1RSJ6</accession>
<dbReference type="PROSITE" id="PS51710">
    <property type="entry name" value="G_OBG"/>
    <property type="match status" value="1"/>
</dbReference>
<dbReference type="KEGG" id="pis:Pisl_0752"/>
<dbReference type="STRING" id="384616.Pisl_0752"/>
<evidence type="ECO:0000259" key="3">
    <source>
        <dbReference type="PROSITE" id="PS51710"/>
    </source>
</evidence>
<dbReference type="SUPFAM" id="SSF52540">
    <property type="entry name" value="P-loop containing nucleoside triphosphate hydrolases"/>
    <property type="match status" value="1"/>
</dbReference>
<organism evidence="4 5">
    <name type="scientific">Pyrobaculum islandicum (strain DSM 4184 / JCM 9189 / GEO3)</name>
    <dbReference type="NCBI Taxonomy" id="384616"/>
    <lineage>
        <taxon>Archaea</taxon>
        <taxon>Thermoproteota</taxon>
        <taxon>Thermoprotei</taxon>
        <taxon>Thermoproteales</taxon>
        <taxon>Thermoproteaceae</taxon>
        <taxon>Pyrobaculum</taxon>
    </lineage>
</organism>
<evidence type="ECO:0000313" key="5">
    <source>
        <dbReference type="Proteomes" id="UP000002595"/>
    </source>
</evidence>
<sequence length="344" mass="38394">MEVVDKSRLPYVYSADELISMFLATYEKEESRGSVVEPAFIKQKRLEIRRIVSSGKSLASVLRGIALAMPFLDRLHPFYRDLIDVVFGTQTYKHAVAKIGNAHMAIKAIARESIAAVRAASDKGGIYAARKMYRARVIDLINDLRPELDKLREIVLFLRKLPAIDPTLFTIVVAGAPNVGKSSFVRCVSSARPEVAEYPFTTKQIHVGHIRLRGDIVQIIDTPGLLDRPLSERNVIEKQAILALRHLAGAIIFLIDPTPHSGFSIEMQLNLYREITANFSAPVVTVVNKIDIANSEELERARSLFTPIGEVSTINCRGTSEVVNYVLNKFYVPIALEKLKAARR</sequence>
<dbReference type="GO" id="GO:0005525">
    <property type="term" value="F:GTP binding"/>
    <property type="evidence" value="ECO:0007669"/>
    <property type="project" value="UniProtKB-KW"/>
</dbReference>
<dbReference type="Gene3D" id="1.20.120.1190">
    <property type="match status" value="1"/>
</dbReference>
<evidence type="ECO:0000256" key="2">
    <source>
        <dbReference type="ARBA" id="ARBA00023134"/>
    </source>
</evidence>
<dbReference type="InterPro" id="IPR010674">
    <property type="entry name" value="NOG1_Rossman_fold_dom"/>
</dbReference>
<dbReference type="InterPro" id="IPR027417">
    <property type="entry name" value="P-loop_NTPase"/>
</dbReference>
<feature type="domain" description="OBG-type G" evidence="3">
    <location>
        <begin position="169"/>
        <end position="344"/>
    </location>
</feature>
<evidence type="ECO:0000313" key="4">
    <source>
        <dbReference type="EMBL" id="ABL87928.1"/>
    </source>
</evidence>
<gene>
    <name evidence="4" type="ordered locus">Pisl_0752</name>
</gene>
<dbReference type="CDD" id="cd01897">
    <property type="entry name" value="NOG"/>
    <property type="match status" value="1"/>
</dbReference>
<dbReference type="InterPro" id="IPR041623">
    <property type="entry name" value="NOG1_N"/>
</dbReference>
<dbReference type="RefSeq" id="WP_011762504.1">
    <property type="nucleotide sequence ID" value="NC_008701.1"/>
</dbReference>
<name>A1RSJ6_PYRIL</name>
<dbReference type="GeneID" id="4618232"/>
<protein>
    <submittedName>
        <fullName evidence="4">Small GTP-binding protein</fullName>
    </submittedName>
</protein>
<dbReference type="PANTHER" id="PTHR45759">
    <property type="entry name" value="NUCLEOLAR GTP-BINDING PROTEIN 1"/>
    <property type="match status" value="1"/>
</dbReference>
<dbReference type="Pfam" id="PF06858">
    <property type="entry name" value="NOG1"/>
    <property type="match status" value="1"/>
</dbReference>
<dbReference type="Pfam" id="PF17835">
    <property type="entry name" value="NOG1_N"/>
    <property type="match status" value="1"/>
</dbReference>
<dbReference type="AlphaFoldDB" id="A1RSJ6"/>
<evidence type="ECO:0000256" key="1">
    <source>
        <dbReference type="ARBA" id="ARBA00022741"/>
    </source>
</evidence>